<evidence type="ECO:0000256" key="1">
    <source>
        <dbReference type="SAM" id="MobiDB-lite"/>
    </source>
</evidence>
<sequence length="300" mass="35312">MVLSGNISERLSCSARRRDSDRVRWRYKTESLEPEEIRHREWHEVGGSGGYFPTGFRKLRKRGTPKEGHWKYALSGGRLMWLWRKHTGWLRDRRRQGWALHQAESKFHNQARRRSHRAKETENGGSQPDTRRGLRQCMRSSPTDEKVLREKPDGVPRVRSMDSQMGQIHEEEEQQVDADTEVMKPVQVKIKIRERGTKGHMEEVEEVNEDPSNVRVQVKKKKMQVKKNIPRRGKKMHQKSRSKLKRTNKEKVTRELPHESLSQEKQKKQPVKDSSDVVIESVIEYLNLNGIEGKDNNKDE</sequence>
<feature type="compositionally biased region" description="Basic residues" evidence="1">
    <location>
        <begin position="217"/>
        <end position="246"/>
    </location>
</feature>
<keyword evidence="3" id="KW-1185">Reference proteome</keyword>
<reference evidence="2 3" key="1">
    <citation type="submission" date="2020-02" db="EMBL/GenBank/DDBJ databases">
        <authorList>
            <person name="Ma Q."/>
            <person name="Huang Y."/>
            <person name="Song X."/>
            <person name="Pei D."/>
        </authorList>
    </citation>
    <scope>NUCLEOTIDE SEQUENCE [LARGE SCALE GENOMIC DNA]</scope>
    <source>
        <strain evidence="2">Sxm20200214</strain>
        <tissue evidence="2">Leaf</tissue>
    </source>
</reference>
<dbReference type="Proteomes" id="UP000886595">
    <property type="component" value="Unassembled WGS sequence"/>
</dbReference>
<evidence type="ECO:0000313" key="2">
    <source>
        <dbReference type="EMBL" id="KAG2323525.1"/>
    </source>
</evidence>
<gene>
    <name evidence="2" type="ORF">Bca52824_016738</name>
</gene>
<feature type="compositionally biased region" description="Basic and acidic residues" evidence="1">
    <location>
        <begin position="142"/>
        <end position="159"/>
    </location>
</feature>
<organism evidence="2 3">
    <name type="scientific">Brassica carinata</name>
    <name type="common">Ethiopian mustard</name>
    <name type="synonym">Abyssinian cabbage</name>
    <dbReference type="NCBI Taxonomy" id="52824"/>
    <lineage>
        <taxon>Eukaryota</taxon>
        <taxon>Viridiplantae</taxon>
        <taxon>Streptophyta</taxon>
        <taxon>Embryophyta</taxon>
        <taxon>Tracheophyta</taxon>
        <taxon>Spermatophyta</taxon>
        <taxon>Magnoliopsida</taxon>
        <taxon>eudicotyledons</taxon>
        <taxon>Gunneridae</taxon>
        <taxon>Pentapetalae</taxon>
        <taxon>rosids</taxon>
        <taxon>malvids</taxon>
        <taxon>Brassicales</taxon>
        <taxon>Brassicaceae</taxon>
        <taxon>Brassiceae</taxon>
        <taxon>Brassica</taxon>
    </lineage>
</organism>
<accession>A0A8X7W706</accession>
<protein>
    <submittedName>
        <fullName evidence="2">Uncharacterized protein</fullName>
    </submittedName>
</protein>
<proteinExistence type="predicted"/>
<evidence type="ECO:0000313" key="3">
    <source>
        <dbReference type="Proteomes" id="UP000886595"/>
    </source>
</evidence>
<feature type="region of interest" description="Disordered" evidence="1">
    <location>
        <begin position="217"/>
        <end position="275"/>
    </location>
</feature>
<feature type="compositionally biased region" description="Basic and acidic residues" evidence="1">
    <location>
        <begin position="247"/>
        <end position="275"/>
    </location>
</feature>
<dbReference type="AlphaFoldDB" id="A0A8X7W706"/>
<comment type="caution">
    <text evidence="2">The sequence shown here is derived from an EMBL/GenBank/DDBJ whole genome shotgun (WGS) entry which is preliminary data.</text>
</comment>
<name>A0A8X7W706_BRACI</name>
<dbReference type="EMBL" id="JAAMPC010000003">
    <property type="protein sequence ID" value="KAG2323525.1"/>
    <property type="molecule type" value="Genomic_DNA"/>
</dbReference>
<feature type="region of interest" description="Disordered" evidence="1">
    <location>
        <begin position="103"/>
        <end position="159"/>
    </location>
</feature>